<sequence>MEQEAQAILIPCGLFNRMMGESSEFRYRVLASYGKRLDDLMMLVEEVAFRRMDQRLEEWLTQRRLRFNRHYSSRAGR</sequence>
<dbReference type="EMBL" id="JAGDFX010000001">
    <property type="protein sequence ID" value="MBO1518181.1"/>
    <property type="molecule type" value="Genomic_DNA"/>
</dbReference>
<evidence type="ECO:0000313" key="2">
    <source>
        <dbReference type="Proteomes" id="UP000664882"/>
    </source>
</evidence>
<dbReference type="Gene3D" id="2.60.120.10">
    <property type="entry name" value="Jelly Rolls"/>
    <property type="match status" value="1"/>
</dbReference>
<keyword evidence="2" id="KW-1185">Reference proteome</keyword>
<dbReference type="InterPro" id="IPR014710">
    <property type="entry name" value="RmlC-like_jellyroll"/>
</dbReference>
<evidence type="ECO:0000313" key="1">
    <source>
        <dbReference type="EMBL" id="MBO1518181.1"/>
    </source>
</evidence>
<proteinExistence type="predicted"/>
<dbReference type="RefSeq" id="WP_208003767.1">
    <property type="nucleotide sequence ID" value="NZ_JAGDFX010000001.1"/>
</dbReference>
<reference evidence="1 2" key="1">
    <citation type="submission" date="2021-03" db="EMBL/GenBank/DDBJ databases">
        <title>Oceanisphaera sp. nov., isolated from the intestine.</title>
        <authorList>
            <person name="Zhao L.-H."/>
            <person name="Shi L.-F."/>
        </authorList>
    </citation>
    <scope>NUCLEOTIDE SEQUENCE [LARGE SCALE GENOMIC DNA]</scope>
    <source>
        <strain evidence="1 2">DM8</strain>
    </source>
</reference>
<comment type="caution">
    <text evidence="1">The sequence shown here is derived from an EMBL/GenBank/DDBJ whole genome shotgun (WGS) entry which is preliminary data.</text>
</comment>
<accession>A0ABS3NC57</accession>
<protein>
    <submittedName>
        <fullName evidence="1">Uncharacterized protein</fullName>
    </submittedName>
</protein>
<gene>
    <name evidence="1" type="ORF">J3U76_00800</name>
</gene>
<organism evidence="1 2">
    <name type="scientific">Oceanisphaera pacifica</name>
    <dbReference type="NCBI Taxonomy" id="2818389"/>
    <lineage>
        <taxon>Bacteria</taxon>
        <taxon>Pseudomonadati</taxon>
        <taxon>Pseudomonadota</taxon>
        <taxon>Gammaproteobacteria</taxon>
        <taxon>Aeromonadales</taxon>
        <taxon>Aeromonadaceae</taxon>
        <taxon>Oceanisphaera</taxon>
    </lineage>
</organism>
<dbReference type="Proteomes" id="UP000664882">
    <property type="component" value="Unassembled WGS sequence"/>
</dbReference>
<name>A0ABS3NC57_9GAMM</name>
<dbReference type="InterPro" id="IPR018490">
    <property type="entry name" value="cNMP-bd_dom_sf"/>
</dbReference>
<dbReference type="SUPFAM" id="SSF51206">
    <property type="entry name" value="cAMP-binding domain-like"/>
    <property type="match status" value="1"/>
</dbReference>